<accession>A0A0A0DMC8</accession>
<comment type="caution">
    <text evidence="4">The sequence shown here is derived from an EMBL/GenBank/DDBJ whole genome shotgun (WGS) entry which is preliminary data.</text>
</comment>
<dbReference type="RefSeq" id="WP_037614447.1">
    <property type="nucleotide sequence ID" value="NZ_JPEN01000012.1"/>
</dbReference>
<dbReference type="SUPFAM" id="SSF53590">
    <property type="entry name" value="Nucleoside hydrolase"/>
    <property type="match status" value="1"/>
</dbReference>
<dbReference type="Pfam" id="PF01156">
    <property type="entry name" value="IU_nuc_hydro"/>
    <property type="match status" value="1"/>
</dbReference>
<proteinExistence type="predicted"/>
<keyword evidence="2 4" id="KW-0326">Glycosidase</keyword>
<dbReference type="eggNOG" id="COG1957">
    <property type="taxonomic scope" value="Bacteria"/>
</dbReference>
<dbReference type="InterPro" id="IPR036452">
    <property type="entry name" value="Ribo_hydro-like"/>
</dbReference>
<protein>
    <submittedName>
        <fullName evidence="4">PreQ1-regulated inosine-uridine nucleoside hydrolase</fullName>
        <ecNumber evidence="4">3.2.2.1</ecNumber>
    </submittedName>
</protein>
<dbReference type="Proteomes" id="UP000030019">
    <property type="component" value="Unassembled WGS sequence"/>
</dbReference>
<dbReference type="STRING" id="176090.SSIN_0065"/>
<dbReference type="InterPro" id="IPR001910">
    <property type="entry name" value="Inosine/uridine_hydrolase_dom"/>
</dbReference>
<keyword evidence="1 4" id="KW-0378">Hydrolase</keyword>
<gene>
    <name evidence="4" type="ORF">SSIN_0065</name>
</gene>
<dbReference type="AlphaFoldDB" id="A0A0A0DMC8"/>
<sequence>MKRKVIIDCDPGIDDILALLYALQHPDLEVMALTIVAGNVPVELGLENAFKILERLNRLDIPIYAGADKPLVREFISAQDTHGMDGLGESGIARSSSTQAQPQTAYDFLADYFQTNKNTSIIALGPLTNIALALRKNPTLGQHLDRFISMGGSYKSHGNCSPVAEYNYWCDPHAAQETYEKLGKKIEMVGLDVTRKIVLTPNLLEYMRFINLEVADVIGKITRFYWDFHWEYEHIIGCVINDPLAVAHFLHEDLCHGFDSYVDVATEGIAMGQTLVDAYHFYNKEANTKVLTQVDTKLFFQDFLAVILNTSKEIICQDLQTLNLG</sequence>
<dbReference type="PATRIC" id="fig|176090.4.peg.65"/>
<evidence type="ECO:0000313" key="4">
    <source>
        <dbReference type="EMBL" id="KGM38122.1"/>
    </source>
</evidence>
<dbReference type="GO" id="GO:0005829">
    <property type="term" value="C:cytosol"/>
    <property type="evidence" value="ECO:0007669"/>
    <property type="project" value="TreeGrafter"/>
</dbReference>
<evidence type="ECO:0000256" key="2">
    <source>
        <dbReference type="ARBA" id="ARBA00023295"/>
    </source>
</evidence>
<evidence type="ECO:0000313" key="5">
    <source>
        <dbReference type="Proteomes" id="UP000030019"/>
    </source>
</evidence>
<dbReference type="Gene3D" id="3.90.245.10">
    <property type="entry name" value="Ribonucleoside hydrolase-like"/>
    <property type="match status" value="1"/>
</dbReference>
<evidence type="ECO:0000256" key="1">
    <source>
        <dbReference type="ARBA" id="ARBA00022801"/>
    </source>
</evidence>
<dbReference type="EC" id="3.2.2.1" evidence="4"/>
<keyword evidence="5" id="KW-1185">Reference proteome</keyword>
<evidence type="ECO:0000259" key="3">
    <source>
        <dbReference type="Pfam" id="PF01156"/>
    </source>
</evidence>
<reference evidence="4 5" key="1">
    <citation type="submission" date="2014-06" db="EMBL/GenBank/DDBJ databases">
        <authorList>
            <person name="Teng J.L."/>
            <person name="Huang Y."/>
            <person name="Tse H."/>
            <person name="Lau S.K."/>
            <person name="Woo P.C."/>
        </authorList>
    </citation>
    <scope>NUCLEOTIDE SEQUENCE [LARGE SCALE GENOMIC DNA]</scope>
    <source>
        <strain evidence="4 5">HKU4</strain>
    </source>
</reference>
<feature type="domain" description="Inosine/uridine-preferring nucleoside hydrolase" evidence="3">
    <location>
        <begin position="5"/>
        <end position="301"/>
    </location>
</feature>
<dbReference type="PANTHER" id="PTHR12304:SF4">
    <property type="entry name" value="URIDINE NUCLEOSIDASE"/>
    <property type="match status" value="1"/>
</dbReference>
<dbReference type="GO" id="GO:0008477">
    <property type="term" value="F:purine nucleosidase activity"/>
    <property type="evidence" value="ECO:0007669"/>
    <property type="project" value="UniProtKB-EC"/>
</dbReference>
<dbReference type="EMBL" id="JPEN01000012">
    <property type="protein sequence ID" value="KGM38122.1"/>
    <property type="molecule type" value="Genomic_DNA"/>
</dbReference>
<name>A0A0A0DMC8_9STRE</name>
<dbReference type="GO" id="GO:0006152">
    <property type="term" value="P:purine nucleoside catabolic process"/>
    <property type="evidence" value="ECO:0007669"/>
    <property type="project" value="TreeGrafter"/>
</dbReference>
<dbReference type="PANTHER" id="PTHR12304">
    <property type="entry name" value="INOSINE-URIDINE PREFERRING NUCLEOSIDE HYDROLASE"/>
    <property type="match status" value="1"/>
</dbReference>
<organism evidence="4 5">
    <name type="scientific">Streptococcus sinensis</name>
    <dbReference type="NCBI Taxonomy" id="176090"/>
    <lineage>
        <taxon>Bacteria</taxon>
        <taxon>Bacillati</taxon>
        <taxon>Bacillota</taxon>
        <taxon>Bacilli</taxon>
        <taxon>Lactobacillales</taxon>
        <taxon>Streptococcaceae</taxon>
        <taxon>Streptococcus</taxon>
    </lineage>
</organism>
<dbReference type="InterPro" id="IPR023186">
    <property type="entry name" value="IUNH"/>
</dbReference>
<dbReference type="CDD" id="cd02653">
    <property type="entry name" value="nuc_hydro_3"/>
    <property type="match status" value="1"/>
</dbReference>